<proteinExistence type="predicted"/>
<organism evidence="1">
    <name type="scientific">Clastoptera arizonana</name>
    <name type="common">Arizona spittle bug</name>
    <dbReference type="NCBI Taxonomy" id="38151"/>
    <lineage>
        <taxon>Eukaryota</taxon>
        <taxon>Metazoa</taxon>
        <taxon>Ecdysozoa</taxon>
        <taxon>Arthropoda</taxon>
        <taxon>Hexapoda</taxon>
        <taxon>Insecta</taxon>
        <taxon>Pterygota</taxon>
        <taxon>Neoptera</taxon>
        <taxon>Paraneoptera</taxon>
        <taxon>Hemiptera</taxon>
        <taxon>Auchenorrhyncha</taxon>
        <taxon>Cercopoidea</taxon>
        <taxon>Clastopteridae</taxon>
        <taxon>Clastoptera</taxon>
    </lineage>
</organism>
<dbReference type="AlphaFoldDB" id="A0A1B6CVR0"/>
<gene>
    <name evidence="1" type="ORF">g.37591</name>
</gene>
<dbReference type="EMBL" id="GEDC01019790">
    <property type="protein sequence ID" value="JAS17508.1"/>
    <property type="molecule type" value="Transcribed_RNA"/>
</dbReference>
<name>A0A1B6CVR0_9HEMI</name>
<accession>A0A1B6CVR0</accession>
<sequence length="102" mass="11461">MSLLKVDSLPAMSRWPLYCSSKYSPVSQSTNIFLKISIKLLPCSVLHNRVPIYFPNNASMVQMHRTPATNTQQKICGTERAAYCSEVFNAHVLVVSRKSLSE</sequence>
<protein>
    <submittedName>
        <fullName evidence="1">Uncharacterized protein</fullName>
    </submittedName>
</protein>
<reference evidence="1" key="1">
    <citation type="submission" date="2015-12" db="EMBL/GenBank/DDBJ databases">
        <title>De novo transcriptome assembly of four potential Pierce s Disease insect vectors from Arizona vineyards.</title>
        <authorList>
            <person name="Tassone E.E."/>
        </authorList>
    </citation>
    <scope>NUCLEOTIDE SEQUENCE</scope>
</reference>
<evidence type="ECO:0000313" key="1">
    <source>
        <dbReference type="EMBL" id="JAS17508.1"/>
    </source>
</evidence>